<dbReference type="EMBL" id="CP034209">
    <property type="protein sequence ID" value="QBZ63944.1"/>
    <property type="molecule type" value="Genomic_DNA"/>
</dbReference>
<sequence length="338" mass="36550">MTPEKGKGKATIPSSNDGNENPQQNEGYGTQEKSSFTNRLGSSAAQLSRSLFAGGPEATDISRLASSTSSKGGASAATAPPVSGESSFTAPGLHLTAINNNQPVFRSRKFDEVDEHAARAEADFSTFLDGTSVSVPSEPPNPESSWFSIIPSEPIDSRNANSRLPMYGLSIAEQEARDGAQVVDLLAQHGVDEMDADFESQASTEDMAKLRRALFGDDFSGNETLPQAWDNILNFIPDFVRPDPGAVPGAMNDFKSTESQAVLGVTHGPEAESLWVELWMDVLTRYNDEVWGDLGSLVEQAKKELKQLDEANTEDRNPEPKAIRRLQQILGHVRTAKL</sequence>
<name>A0A4P7NNP9_PYROR</name>
<feature type="region of interest" description="Disordered" evidence="1">
    <location>
        <begin position="1"/>
        <end position="41"/>
    </location>
</feature>
<protein>
    <submittedName>
        <fullName evidence="2">Uncharacterized protein</fullName>
    </submittedName>
</protein>
<reference evidence="2 3" key="1">
    <citation type="journal article" date="2019" name="Mol. Biol. Evol.">
        <title>Blast fungal genomes show frequent chromosomal changes, gene gains and losses, and effector gene turnover.</title>
        <authorList>
            <person name="Gomez Luciano L.B."/>
            <person name="Jason Tsai I."/>
            <person name="Chuma I."/>
            <person name="Tosa Y."/>
            <person name="Chen Y.H."/>
            <person name="Li J.Y."/>
            <person name="Li M.Y."/>
            <person name="Jade Lu M.Y."/>
            <person name="Nakayashiki H."/>
            <person name="Li W.H."/>
        </authorList>
    </citation>
    <scope>NUCLEOTIDE SEQUENCE [LARGE SCALE GENOMIC DNA]</scope>
    <source>
        <strain evidence="2">MZ5-1-6</strain>
    </source>
</reference>
<dbReference type="OMA" id="PIAWDHA"/>
<dbReference type="VEuPathDB" id="FungiDB:M_BR32_EuGene_00096501"/>
<feature type="compositionally biased region" description="Low complexity" evidence="1">
    <location>
        <begin position="65"/>
        <end position="79"/>
    </location>
</feature>
<feature type="region of interest" description="Disordered" evidence="1">
    <location>
        <begin position="62"/>
        <end position="88"/>
    </location>
</feature>
<dbReference type="Proteomes" id="UP000294847">
    <property type="component" value="Chromosome 6"/>
</dbReference>
<evidence type="ECO:0000256" key="1">
    <source>
        <dbReference type="SAM" id="MobiDB-lite"/>
    </source>
</evidence>
<dbReference type="AlphaFoldDB" id="A0A4P7NNP9"/>
<evidence type="ECO:0000313" key="3">
    <source>
        <dbReference type="Proteomes" id="UP000294847"/>
    </source>
</evidence>
<feature type="compositionally biased region" description="Polar residues" evidence="1">
    <location>
        <begin position="12"/>
        <end position="41"/>
    </location>
</feature>
<proteinExistence type="predicted"/>
<accession>A0A4P7NNP9</accession>
<evidence type="ECO:0000313" key="2">
    <source>
        <dbReference type="EMBL" id="QBZ63944.1"/>
    </source>
</evidence>
<gene>
    <name evidence="2" type="ORF">PoMZ_05635</name>
</gene>
<organism evidence="2 3">
    <name type="scientific">Pyricularia oryzae</name>
    <name type="common">Rice blast fungus</name>
    <name type="synonym">Magnaporthe oryzae</name>
    <dbReference type="NCBI Taxonomy" id="318829"/>
    <lineage>
        <taxon>Eukaryota</taxon>
        <taxon>Fungi</taxon>
        <taxon>Dikarya</taxon>
        <taxon>Ascomycota</taxon>
        <taxon>Pezizomycotina</taxon>
        <taxon>Sordariomycetes</taxon>
        <taxon>Sordariomycetidae</taxon>
        <taxon>Magnaporthales</taxon>
        <taxon>Pyriculariaceae</taxon>
        <taxon>Pyricularia</taxon>
    </lineage>
</organism>